<dbReference type="STRING" id="267212.GCA_001063965_01380"/>
<evidence type="ECO:0000313" key="4">
    <source>
        <dbReference type="Proteomes" id="UP000004105"/>
    </source>
</evidence>
<dbReference type="SUPFAM" id="SSF56219">
    <property type="entry name" value="DNase I-like"/>
    <property type="match status" value="1"/>
</dbReference>
<dbReference type="Gene3D" id="3.60.10.10">
    <property type="entry name" value="Endonuclease/exonuclease/phosphatase"/>
    <property type="match status" value="1"/>
</dbReference>
<keyword evidence="1" id="KW-0472">Membrane</keyword>
<name>F2B9T8_9NEIS</name>
<keyword evidence="4" id="KW-1185">Reference proteome</keyword>
<accession>F2B9T8</accession>
<dbReference type="Proteomes" id="UP000004105">
    <property type="component" value="Unassembled WGS sequence"/>
</dbReference>
<evidence type="ECO:0000313" key="3">
    <source>
        <dbReference type="EMBL" id="EGF11855.1"/>
    </source>
</evidence>
<feature type="transmembrane region" description="Helical" evidence="1">
    <location>
        <begin position="65"/>
        <end position="82"/>
    </location>
</feature>
<dbReference type="InterPro" id="IPR005135">
    <property type="entry name" value="Endo/exonuclease/phosphatase"/>
</dbReference>
<dbReference type="OrthoDB" id="9796594at2"/>
<feature type="transmembrane region" description="Helical" evidence="1">
    <location>
        <begin position="43"/>
        <end position="58"/>
    </location>
</feature>
<dbReference type="RefSeq" id="WP_007341504.1">
    <property type="nucleotide sequence ID" value="NZ_GL878494.1"/>
</dbReference>
<dbReference type="GO" id="GO:0004527">
    <property type="term" value="F:exonuclease activity"/>
    <property type="evidence" value="ECO:0007669"/>
    <property type="project" value="UniProtKB-KW"/>
</dbReference>
<keyword evidence="1" id="KW-1133">Transmembrane helix</keyword>
<proteinExistence type="predicted"/>
<gene>
    <name evidence="3" type="ORF">HMPREF9123_0492</name>
</gene>
<dbReference type="AlphaFoldDB" id="F2B9T8"/>
<keyword evidence="3" id="KW-0378">Hydrolase</keyword>
<dbReference type="InterPro" id="IPR036691">
    <property type="entry name" value="Endo/exonu/phosph_ase_sf"/>
</dbReference>
<dbReference type="EMBL" id="AFAY01000007">
    <property type="protein sequence ID" value="EGF11855.1"/>
    <property type="molecule type" value="Genomic_DNA"/>
</dbReference>
<dbReference type="GO" id="GO:0004519">
    <property type="term" value="F:endonuclease activity"/>
    <property type="evidence" value="ECO:0007669"/>
    <property type="project" value="UniProtKB-KW"/>
</dbReference>
<evidence type="ECO:0000259" key="2">
    <source>
        <dbReference type="Pfam" id="PF03372"/>
    </source>
</evidence>
<dbReference type="Pfam" id="PF03372">
    <property type="entry name" value="Exo_endo_phos"/>
    <property type="match status" value="1"/>
</dbReference>
<organism evidence="3 4">
    <name type="scientific">Neisseria bacilliformis ATCC BAA-1200</name>
    <dbReference type="NCBI Taxonomy" id="888742"/>
    <lineage>
        <taxon>Bacteria</taxon>
        <taxon>Pseudomonadati</taxon>
        <taxon>Pseudomonadota</taxon>
        <taxon>Betaproteobacteria</taxon>
        <taxon>Neisseriales</taxon>
        <taxon>Neisseriaceae</taxon>
        <taxon>Neisseria</taxon>
    </lineage>
</organism>
<dbReference type="HOGENOM" id="CLU_052333_0_2_4"/>
<keyword evidence="3" id="KW-0540">Nuclease</keyword>
<comment type="caution">
    <text evidence="3">The sequence shown here is derived from an EMBL/GenBank/DDBJ whole genome shotgun (WGS) entry which is preliminary data.</text>
</comment>
<sequence>MKNTFSWREFFIRRLNALAILSLAAAIAGQLGAAHWFAELFAHFMPYYAAVFLLAALFRGGRRRWLWAACVFVCAFWLMQPFEIHRPSETRHSLVWYNVNLDNPQPQAETAALLDADANILALAEIDLADTGWVQLRRHYPYGCERESDSPFALAVWSRQPLSACEVRFSDGYPYIRAVSGDTAVYALHPPPPVSGTLAQHRADYLRDTARAVAAENKAVVAGDMNSSPFSPLYRRFAAEAGVRAQTRFYLPTWKPFFLNIDHVFAKNTHVRVRPLPWIHSDHRALSATW</sequence>
<protein>
    <submittedName>
        <fullName evidence="3">Endonuclease/exonuclease/phosphatase</fullName>
    </submittedName>
</protein>
<feature type="domain" description="Endonuclease/exonuclease/phosphatase" evidence="2">
    <location>
        <begin position="96"/>
        <end position="283"/>
    </location>
</feature>
<keyword evidence="3" id="KW-0255">Endonuclease</keyword>
<evidence type="ECO:0000256" key="1">
    <source>
        <dbReference type="SAM" id="Phobius"/>
    </source>
</evidence>
<reference evidence="3 4" key="1">
    <citation type="submission" date="2011-02" db="EMBL/GenBank/DDBJ databases">
        <authorList>
            <person name="Muzny D."/>
            <person name="Qin X."/>
            <person name="Deng J."/>
            <person name="Jiang H."/>
            <person name="Liu Y."/>
            <person name="Qu J."/>
            <person name="Song X.-Z."/>
            <person name="Zhang L."/>
            <person name="Thornton R."/>
            <person name="Coyle M."/>
            <person name="Francisco L."/>
            <person name="Jackson L."/>
            <person name="Javaid M."/>
            <person name="Korchina V."/>
            <person name="Kovar C."/>
            <person name="Mata R."/>
            <person name="Mathew T."/>
            <person name="Ngo R."/>
            <person name="Nguyen L."/>
            <person name="Nguyen N."/>
            <person name="Okwuonu G."/>
            <person name="Ongeri F."/>
            <person name="Pham C."/>
            <person name="Simmons D."/>
            <person name="Wilczek-Boney K."/>
            <person name="Hale W."/>
            <person name="Jakkamsetti A."/>
            <person name="Pham P."/>
            <person name="Ruth R."/>
            <person name="San Lucas F."/>
            <person name="Warren J."/>
            <person name="Zhang J."/>
            <person name="Zhao Z."/>
            <person name="Zhou C."/>
            <person name="Zhu D."/>
            <person name="Lee S."/>
            <person name="Bess C."/>
            <person name="Blankenburg K."/>
            <person name="Forbes L."/>
            <person name="Fu Q."/>
            <person name="Gubbala S."/>
            <person name="Hirani K."/>
            <person name="Jayaseelan J.C."/>
            <person name="Lara F."/>
            <person name="Munidasa M."/>
            <person name="Palculict T."/>
            <person name="Patil S."/>
            <person name="Pu L.-L."/>
            <person name="Saada N."/>
            <person name="Tang L."/>
            <person name="Weissenberger G."/>
            <person name="Zhu Y."/>
            <person name="Hemphill L."/>
            <person name="Shang Y."/>
            <person name="Youmans B."/>
            <person name="Ayvaz T."/>
            <person name="Ross M."/>
            <person name="Santibanez J."/>
            <person name="Aqrawi P."/>
            <person name="Gross S."/>
            <person name="Joshi V."/>
            <person name="Fowler G."/>
            <person name="Nazareth L."/>
            <person name="Reid J."/>
            <person name="Worley K."/>
            <person name="Petrosino J."/>
            <person name="Highlander S."/>
            <person name="Gibbs R."/>
        </authorList>
    </citation>
    <scope>NUCLEOTIDE SEQUENCE [LARGE SCALE GENOMIC DNA]</scope>
    <source>
        <strain evidence="3 4">ATCC BAA-1200</strain>
    </source>
</reference>
<keyword evidence="1" id="KW-0812">Transmembrane</keyword>
<keyword evidence="3" id="KW-0269">Exonuclease</keyword>